<evidence type="ECO:0000259" key="3">
    <source>
        <dbReference type="Pfam" id="PF09394"/>
    </source>
</evidence>
<dbReference type="Gene3D" id="2.60.40.2020">
    <property type="match status" value="1"/>
</dbReference>
<keyword evidence="2" id="KW-0789">Thiol protease inhibitor</keyword>
<dbReference type="Proteomes" id="UP000600774">
    <property type="component" value="Unassembled WGS sequence"/>
</dbReference>
<dbReference type="InterPro" id="IPR018990">
    <property type="entry name" value="Prot_inh_I42_chagasin"/>
</dbReference>
<proteinExistence type="predicted"/>
<dbReference type="PANTHER" id="PTHR36530:SF1">
    <property type="entry name" value="AMOEBIASIN-1"/>
    <property type="match status" value="1"/>
</dbReference>
<keyword evidence="1" id="KW-0646">Protease inhibitor</keyword>
<dbReference type="RefSeq" id="WP_083755873.1">
    <property type="nucleotide sequence ID" value="NZ_DUJU01000185.1"/>
</dbReference>
<evidence type="ECO:0000256" key="2">
    <source>
        <dbReference type="ARBA" id="ARBA00022704"/>
    </source>
</evidence>
<evidence type="ECO:0000256" key="1">
    <source>
        <dbReference type="ARBA" id="ARBA00022690"/>
    </source>
</evidence>
<sequence length="89" mass="10340">MNDGLNLLRDKYHPWESEGGDTIFGAGGFHLWKIEATSTGSHSMETTYKRPWEESGVRTFTHNIEVIRVVYLFYTFLFLTSCKLDFVQD</sequence>
<dbReference type="PANTHER" id="PTHR36530">
    <property type="entry name" value="INHIBITOR OF CYSTEINE PEPTIDASE"/>
    <property type="match status" value="1"/>
</dbReference>
<evidence type="ECO:0000313" key="4">
    <source>
        <dbReference type="EMBL" id="HIH95554.1"/>
    </source>
</evidence>
<dbReference type="GO" id="GO:0004869">
    <property type="term" value="F:cysteine-type endopeptidase inhibitor activity"/>
    <property type="evidence" value="ECO:0007669"/>
    <property type="project" value="UniProtKB-KW"/>
</dbReference>
<dbReference type="InterPro" id="IPR036331">
    <property type="entry name" value="Chagasin-like_sf"/>
</dbReference>
<organism evidence="4 5">
    <name type="scientific">Methanosarcina acetivorans</name>
    <dbReference type="NCBI Taxonomy" id="2214"/>
    <lineage>
        <taxon>Archaea</taxon>
        <taxon>Methanobacteriati</taxon>
        <taxon>Methanobacteriota</taxon>
        <taxon>Stenosarchaea group</taxon>
        <taxon>Methanomicrobia</taxon>
        <taxon>Methanosarcinales</taxon>
        <taxon>Methanosarcinaceae</taxon>
        <taxon>Methanosarcina</taxon>
    </lineage>
</organism>
<dbReference type="InterPro" id="IPR052781">
    <property type="entry name" value="Cys_protease_inhibitor_I42"/>
</dbReference>
<feature type="domain" description="Proteinase inhibitor I42 chagasin" evidence="3">
    <location>
        <begin position="2"/>
        <end position="64"/>
    </location>
</feature>
<reference evidence="4" key="1">
    <citation type="journal article" date="2020" name="bioRxiv">
        <title>A rank-normalized archaeal taxonomy based on genome phylogeny resolves widespread incomplete and uneven classifications.</title>
        <authorList>
            <person name="Rinke C."/>
            <person name="Chuvochina M."/>
            <person name="Mussig A.J."/>
            <person name="Chaumeil P.-A."/>
            <person name="Waite D.W."/>
            <person name="Whitman W.B."/>
            <person name="Parks D.H."/>
            <person name="Hugenholtz P."/>
        </authorList>
    </citation>
    <scope>NUCLEOTIDE SEQUENCE</scope>
    <source>
        <strain evidence="4">UBA8876</strain>
    </source>
</reference>
<gene>
    <name evidence="4" type="ORF">HA338_16610</name>
</gene>
<accession>A0A832W8J1</accession>
<protein>
    <recommendedName>
        <fullName evidence="3">Proteinase inhibitor I42 chagasin domain-containing protein</fullName>
    </recommendedName>
</protein>
<dbReference type="GeneID" id="95969536"/>
<name>A0A832W8J1_9EURY</name>
<dbReference type="SUPFAM" id="SSF141066">
    <property type="entry name" value="ICP-like"/>
    <property type="match status" value="1"/>
</dbReference>
<dbReference type="AlphaFoldDB" id="A0A832W8J1"/>
<evidence type="ECO:0000313" key="5">
    <source>
        <dbReference type="Proteomes" id="UP000600774"/>
    </source>
</evidence>
<comment type="caution">
    <text evidence="4">The sequence shown here is derived from an EMBL/GenBank/DDBJ whole genome shotgun (WGS) entry which is preliminary data.</text>
</comment>
<dbReference type="EMBL" id="DUJU01000185">
    <property type="protein sequence ID" value="HIH95554.1"/>
    <property type="molecule type" value="Genomic_DNA"/>
</dbReference>
<dbReference type="Pfam" id="PF09394">
    <property type="entry name" value="Inhibitor_I42"/>
    <property type="match status" value="1"/>
</dbReference>